<keyword evidence="2" id="KW-1133">Transmembrane helix</keyword>
<sequence length="220" mass="23485">MSASTPATGTPAGHEPAAAPARLTRRWSRALVSGATLTVAAVASVHLAATFLYNAPANPVSQRYAEAVHWWMDPLFSQNWRLFAPNPISENLRIEARASLDPDGRTTGWIDLSAQDEATVRGDPAPGHLAENSLRNAWLQYAQTHDGNGNPTGPNSEIMRQYLLNVVFDRLRGQVGGAIGSVQIRATTTLIPGPGRTAAQSAPQTRTLDWWAAGRGGSTA</sequence>
<dbReference type="Pfam" id="PF19136">
    <property type="entry name" value="DUF5819"/>
    <property type="match status" value="1"/>
</dbReference>
<dbReference type="EMBL" id="JAGSXH010000053">
    <property type="protein sequence ID" value="MBS2964552.1"/>
    <property type="molecule type" value="Genomic_DNA"/>
</dbReference>
<dbReference type="InterPro" id="IPR043857">
    <property type="entry name" value="DUF5819"/>
</dbReference>
<name>A0A8J8BBY7_9ACTN</name>
<dbReference type="RefSeq" id="WP_211468913.1">
    <property type="nucleotide sequence ID" value="NZ_JAGSXH010000053.1"/>
</dbReference>
<dbReference type="Proteomes" id="UP000677913">
    <property type="component" value="Unassembled WGS sequence"/>
</dbReference>
<evidence type="ECO:0000313" key="3">
    <source>
        <dbReference type="EMBL" id="MBS2964552.1"/>
    </source>
</evidence>
<gene>
    <name evidence="3" type="ORF">KGA66_15965</name>
</gene>
<feature type="transmembrane region" description="Helical" evidence="2">
    <location>
        <begin position="30"/>
        <end position="53"/>
    </location>
</feature>
<organism evidence="3 4">
    <name type="scientific">Actinocrinis puniceicyclus</name>
    <dbReference type="NCBI Taxonomy" id="977794"/>
    <lineage>
        <taxon>Bacteria</taxon>
        <taxon>Bacillati</taxon>
        <taxon>Actinomycetota</taxon>
        <taxon>Actinomycetes</taxon>
        <taxon>Catenulisporales</taxon>
        <taxon>Actinospicaceae</taxon>
        <taxon>Actinocrinis</taxon>
    </lineage>
</organism>
<evidence type="ECO:0000256" key="2">
    <source>
        <dbReference type="SAM" id="Phobius"/>
    </source>
</evidence>
<evidence type="ECO:0000256" key="1">
    <source>
        <dbReference type="SAM" id="MobiDB-lite"/>
    </source>
</evidence>
<accession>A0A8J8BBY7</accession>
<dbReference type="AlphaFoldDB" id="A0A8J8BBY7"/>
<keyword evidence="4" id="KW-1185">Reference proteome</keyword>
<protein>
    <submittedName>
        <fullName evidence="3">Uncharacterized protein</fullName>
    </submittedName>
</protein>
<feature type="region of interest" description="Disordered" evidence="1">
    <location>
        <begin position="1"/>
        <end position="21"/>
    </location>
</feature>
<proteinExistence type="predicted"/>
<keyword evidence="2" id="KW-0472">Membrane</keyword>
<reference evidence="3" key="1">
    <citation type="submission" date="2021-04" db="EMBL/GenBank/DDBJ databases">
        <title>Genome based classification of Actinospica acidithermotolerans sp. nov., an actinobacterium isolated from an Indonesian hot spring.</title>
        <authorList>
            <person name="Kusuma A.B."/>
            <person name="Putra K.E."/>
            <person name="Nafisah S."/>
            <person name="Loh J."/>
            <person name="Nouioui I."/>
            <person name="Goodfellow M."/>
        </authorList>
    </citation>
    <scope>NUCLEOTIDE SEQUENCE</scope>
    <source>
        <strain evidence="3">DSM 45618</strain>
    </source>
</reference>
<evidence type="ECO:0000313" key="4">
    <source>
        <dbReference type="Proteomes" id="UP000677913"/>
    </source>
</evidence>
<comment type="caution">
    <text evidence="3">The sequence shown here is derived from an EMBL/GenBank/DDBJ whole genome shotgun (WGS) entry which is preliminary data.</text>
</comment>
<keyword evidence="2" id="KW-0812">Transmembrane</keyword>